<dbReference type="InterPro" id="IPR006091">
    <property type="entry name" value="Acyl-CoA_Oxase/DH_mid-dom"/>
</dbReference>
<comment type="function">
    <text evidence="11">Isobutyryl-CoA dehydrogenase which catalyzes the conversion of 2-methylpropanoyl-CoA to (2E)-2-methylpropenoyl-CoA in the valine catabolic pathway. To a lesser extent, also able to catalyze the oxidation of (2S)-2-methylbutanoyl-CoA.</text>
</comment>
<sequence>MISRKLSSLLRHAPKLPGRALGSYCIDPTVGLSPEQKDIQAVAREFALKEMYPNMQAWDEKEEMPLECLRKAGELGFGAVYCKEDHGGTGLGRLDASIIFETLATGCTSTAAYMSIHNMCAWMIDTYGSEDIKAKMIPKMATFETLGSYCLTEPDAGSDAANLRTTAKKQGDYYVINGSKAFISGSGHSGNYLVMVRHEGQPGPKGIFCILIEDGAEGFTLGKKEKKLGWNTHPARILSFEDCKVPIKNQIGGDNEGFAIAMAGINGGRLNVASCSLGAAQMSMDLAIDHLKVRKQFGKALSEFQWNQFKLAESAAKLHASRLMVRDAARHLDANSQHKVALCAMAKLHATDNCFEVVNQCLQFFGGYGFLKDYPLQQFLRDIRAHQIIEGTNEIMRMLVARDLLSKQTWLIQ</sequence>
<dbReference type="GO" id="GO:0003853">
    <property type="term" value="F:short-chain 2-methyl fatty acyl-CoA dehydrogenase activity"/>
    <property type="evidence" value="ECO:0007669"/>
    <property type="project" value="UniProtKB-EC"/>
</dbReference>
<dbReference type="InterPro" id="IPR009075">
    <property type="entry name" value="AcylCo_DH/oxidase_C"/>
</dbReference>
<comment type="catalytic activity">
    <reaction evidence="8">
        <text>(2S)-2-methylbutanoyl-CoA + oxidized [electron-transfer flavoprotein] + H(+) = (2E)-2-methylbut-2-enoyl-CoA + reduced [electron-transfer flavoprotein]</text>
        <dbReference type="Rhea" id="RHEA:48256"/>
        <dbReference type="Rhea" id="RHEA-COMP:10685"/>
        <dbReference type="Rhea" id="RHEA-COMP:10686"/>
        <dbReference type="ChEBI" id="CHEBI:15378"/>
        <dbReference type="ChEBI" id="CHEBI:57337"/>
        <dbReference type="ChEBI" id="CHEBI:57692"/>
        <dbReference type="ChEBI" id="CHEBI:58307"/>
        <dbReference type="ChEBI" id="CHEBI:88166"/>
    </reaction>
    <physiologicalReaction direction="left-to-right" evidence="8">
        <dbReference type="Rhea" id="RHEA:48257"/>
    </physiologicalReaction>
</comment>
<evidence type="ECO:0000256" key="8">
    <source>
        <dbReference type="ARBA" id="ARBA00049552"/>
    </source>
</evidence>
<dbReference type="InterPro" id="IPR052547">
    <property type="entry name" value="Mito_Isobutyryl-CoADH"/>
</dbReference>
<name>A0AA36CRK5_9BILA</name>
<evidence type="ECO:0000259" key="16">
    <source>
        <dbReference type="Pfam" id="PF02770"/>
    </source>
</evidence>
<evidence type="ECO:0000256" key="10">
    <source>
        <dbReference type="ARBA" id="ARBA00052552"/>
    </source>
</evidence>
<comment type="catalytic activity">
    <reaction evidence="10">
        <text>2-methylpropanoyl-CoA + oxidized [electron-transfer flavoprotein] + H(+) = 2-methylpropenoyl-CoA + reduced [electron-transfer flavoprotein]</text>
        <dbReference type="Rhea" id="RHEA:44180"/>
        <dbReference type="Rhea" id="RHEA-COMP:10685"/>
        <dbReference type="Rhea" id="RHEA-COMP:10686"/>
        <dbReference type="ChEBI" id="CHEBI:15378"/>
        <dbReference type="ChEBI" id="CHEBI:57338"/>
        <dbReference type="ChEBI" id="CHEBI:57692"/>
        <dbReference type="ChEBI" id="CHEBI:58307"/>
        <dbReference type="ChEBI" id="CHEBI:62500"/>
        <dbReference type="EC" id="1.3.8.5"/>
    </reaction>
    <physiologicalReaction direction="left-to-right" evidence="10">
        <dbReference type="Rhea" id="RHEA:44181"/>
    </physiologicalReaction>
</comment>
<dbReference type="FunFam" id="1.20.140.10:FF:000001">
    <property type="entry name" value="Acyl-CoA dehydrogenase"/>
    <property type="match status" value="1"/>
</dbReference>
<evidence type="ECO:0000256" key="4">
    <source>
        <dbReference type="ARBA" id="ARBA00022456"/>
    </source>
</evidence>
<keyword evidence="5 14" id="KW-0285">Flavoprotein</keyword>
<evidence type="ECO:0000313" key="19">
    <source>
        <dbReference type="Proteomes" id="UP001177023"/>
    </source>
</evidence>
<dbReference type="InterPro" id="IPR037069">
    <property type="entry name" value="AcylCoA_DH/ox_N_sf"/>
</dbReference>
<dbReference type="Pfam" id="PF02771">
    <property type="entry name" value="Acyl-CoA_dh_N"/>
    <property type="match status" value="1"/>
</dbReference>
<evidence type="ECO:0000256" key="2">
    <source>
        <dbReference type="ARBA" id="ARBA00005109"/>
    </source>
</evidence>
<proteinExistence type="inferred from homology"/>
<evidence type="ECO:0000259" key="17">
    <source>
        <dbReference type="Pfam" id="PF02771"/>
    </source>
</evidence>
<evidence type="ECO:0000256" key="9">
    <source>
        <dbReference type="ARBA" id="ARBA00050268"/>
    </source>
</evidence>
<dbReference type="Gene3D" id="1.10.540.10">
    <property type="entry name" value="Acyl-CoA dehydrogenase/oxidase, N-terminal domain"/>
    <property type="match status" value="1"/>
</dbReference>
<dbReference type="GO" id="GO:0005739">
    <property type="term" value="C:mitochondrion"/>
    <property type="evidence" value="ECO:0007669"/>
    <property type="project" value="TreeGrafter"/>
</dbReference>
<comment type="pathway">
    <text evidence="2">Amino-acid degradation; L-valine degradation.</text>
</comment>
<keyword evidence="6 14" id="KW-0274">FAD</keyword>
<feature type="non-terminal residue" evidence="18">
    <location>
        <position position="1"/>
    </location>
</feature>
<evidence type="ECO:0000256" key="1">
    <source>
        <dbReference type="ARBA" id="ARBA00001974"/>
    </source>
</evidence>
<keyword evidence="19" id="KW-1185">Reference proteome</keyword>
<dbReference type="Gene3D" id="1.20.140.10">
    <property type="entry name" value="Butyryl-CoA Dehydrogenase, subunit A, domain 3"/>
    <property type="match status" value="1"/>
</dbReference>
<evidence type="ECO:0000256" key="14">
    <source>
        <dbReference type="RuleBase" id="RU362125"/>
    </source>
</evidence>
<organism evidence="18 19">
    <name type="scientific">Mesorhabditis spiculigera</name>
    <dbReference type="NCBI Taxonomy" id="96644"/>
    <lineage>
        <taxon>Eukaryota</taxon>
        <taxon>Metazoa</taxon>
        <taxon>Ecdysozoa</taxon>
        <taxon>Nematoda</taxon>
        <taxon>Chromadorea</taxon>
        <taxon>Rhabditida</taxon>
        <taxon>Rhabditina</taxon>
        <taxon>Rhabditomorpha</taxon>
        <taxon>Rhabditoidea</taxon>
        <taxon>Rhabditidae</taxon>
        <taxon>Mesorhabditinae</taxon>
        <taxon>Mesorhabditis</taxon>
    </lineage>
</organism>
<dbReference type="Gene3D" id="2.40.110.10">
    <property type="entry name" value="Butyryl-CoA Dehydrogenase, subunit A, domain 2"/>
    <property type="match status" value="1"/>
</dbReference>
<dbReference type="InterPro" id="IPR046373">
    <property type="entry name" value="Acyl-CoA_Oxase/DH_mid-dom_sf"/>
</dbReference>
<evidence type="ECO:0000259" key="15">
    <source>
        <dbReference type="Pfam" id="PF00441"/>
    </source>
</evidence>
<evidence type="ECO:0000256" key="13">
    <source>
        <dbReference type="ARBA" id="ARBA00076026"/>
    </source>
</evidence>
<dbReference type="SUPFAM" id="SSF56645">
    <property type="entry name" value="Acyl-CoA dehydrogenase NM domain-like"/>
    <property type="match status" value="1"/>
</dbReference>
<dbReference type="GO" id="GO:0009083">
    <property type="term" value="P:branched-chain amino acid catabolic process"/>
    <property type="evidence" value="ECO:0007669"/>
    <property type="project" value="UniProtKB-KW"/>
</dbReference>
<dbReference type="GO" id="GO:0050660">
    <property type="term" value="F:flavin adenine dinucleotide binding"/>
    <property type="evidence" value="ECO:0007669"/>
    <property type="project" value="InterPro"/>
</dbReference>
<evidence type="ECO:0000256" key="12">
    <source>
        <dbReference type="ARBA" id="ARBA00071686"/>
    </source>
</evidence>
<dbReference type="SUPFAM" id="SSF47203">
    <property type="entry name" value="Acyl-CoA dehydrogenase C-terminal domain-like"/>
    <property type="match status" value="1"/>
</dbReference>
<gene>
    <name evidence="18" type="ORF">MSPICULIGERA_LOCUS11552</name>
</gene>
<dbReference type="InterPro" id="IPR013786">
    <property type="entry name" value="AcylCoA_DH/ox_N"/>
</dbReference>
<comment type="caution">
    <text evidence="18">The sequence shown here is derived from an EMBL/GenBank/DDBJ whole genome shotgun (WGS) entry which is preliminary data.</text>
</comment>
<dbReference type="PIRSF" id="PIRSF016578">
    <property type="entry name" value="HsaA"/>
    <property type="match status" value="1"/>
</dbReference>
<reference evidence="18" key="1">
    <citation type="submission" date="2023-06" db="EMBL/GenBank/DDBJ databases">
        <authorList>
            <person name="Delattre M."/>
        </authorList>
    </citation>
    <scope>NUCLEOTIDE SEQUENCE</scope>
    <source>
        <strain evidence="18">AF72</strain>
    </source>
</reference>
<comment type="similarity">
    <text evidence="3 14">Belongs to the acyl-CoA dehydrogenase family.</text>
</comment>
<dbReference type="InterPro" id="IPR036250">
    <property type="entry name" value="AcylCo_DH-like_C"/>
</dbReference>
<dbReference type="InterPro" id="IPR009100">
    <property type="entry name" value="AcylCoA_DH/oxidase_NM_dom_sf"/>
</dbReference>
<feature type="domain" description="Acyl-CoA dehydrogenase/oxidase C-terminal" evidence="15">
    <location>
        <begin position="255"/>
        <end position="404"/>
    </location>
</feature>
<accession>A0AA36CRK5</accession>
<keyword evidence="4" id="KW-0101">Branched-chain amino acid catabolism</keyword>
<dbReference type="Proteomes" id="UP001177023">
    <property type="component" value="Unassembled WGS sequence"/>
</dbReference>
<dbReference type="PANTHER" id="PTHR43831">
    <property type="entry name" value="ISOBUTYRYL-COA DEHYDROGENASE"/>
    <property type="match status" value="1"/>
</dbReference>
<dbReference type="FunFam" id="2.40.110.10:FF:000001">
    <property type="entry name" value="Acyl-CoA dehydrogenase, mitochondrial"/>
    <property type="match status" value="1"/>
</dbReference>
<comment type="catalytic activity">
    <reaction evidence="9">
        <text>propanoyl-CoA + oxidized [electron-transfer flavoprotein] + H(+) = acryloyl-CoA + reduced [electron-transfer flavoprotein]</text>
        <dbReference type="Rhea" id="RHEA:31287"/>
        <dbReference type="Rhea" id="RHEA-COMP:10685"/>
        <dbReference type="Rhea" id="RHEA-COMP:10686"/>
        <dbReference type="ChEBI" id="CHEBI:15378"/>
        <dbReference type="ChEBI" id="CHEBI:57367"/>
        <dbReference type="ChEBI" id="CHEBI:57392"/>
        <dbReference type="ChEBI" id="CHEBI:57692"/>
        <dbReference type="ChEBI" id="CHEBI:58307"/>
    </reaction>
    <physiologicalReaction direction="left-to-right" evidence="9">
        <dbReference type="Rhea" id="RHEA:31288"/>
    </physiologicalReaction>
</comment>
<evidence type="ECO:0000256" key="11">
    <source>
        <dbReference type="ARBA" id="ARBA00055070"/>
    </source>
</evidence>
<dbReference type="PANTHER" id="PTHR43831:SF1">
    <property type="entry name" value="ISOBUTYRYL-COA DEHYDROGENASE, MITOCHONDRIAL"/>
    <property type="match status" value="1"/>
</dbReference>
<evidence type="ECO:0000256" key="5">
    <source>
        <dbReference type="ARBA" id="ARBA00022630"/>
    </source>
</evidence>
<dbReference type="AlphaFoldDB" id="A0AA36CRK5"/>
<evidence type="ECO:0000256" key="7">
    <source>
        <dbReference type="ARBA" id="ARBA00023002"/>
    </source>
</evidence>
<comment type="cofactor">
    <cofactor evidence="1 14">
        <name>FAD</name>
        <dbReference type="ChEBI" id="CHEBI:57692"/>
    </cofactor>
</comment>
<keyword evidence="7 14" id="KW-0560">Oxidoreductase</keyword>
<evidence type="ECO:0000313" key="18">
    <source>
        <dbReference type="EMBL" id="CAJ0573184.1"/>
    </source>
</evidence>
<evidence type="ECO:0000256" key="3">
    <source>
        <dbReference type="ARBA" id="ARBA00009347"/>
    </source>
</evidence>
<evidence type="ECO:0000256" key="6">
    <source>
        <dbReference type="ARBA" id="ARBA00022827"/>
    </source>
</evidence>
<dbReference type="EMBL" id="CATQJA010002614">
    <property type="protein sequence ID" value="CAJ0573184.1"/>
    <property type="molecule type" value="Genomic_DNA"/>
</dbReference>
<feature type="domain" description="Acyl-CoA dehydrogenase/oxidase N-terminal" evidence="17">
    <location>
        <begin position="33"/>
        <end position="143"/>
    </location>
</feature>
<dbReference type="Pfam" id="PF02770">
    <property type="entry name" value="Acyl-CoA_dh_M"/>
    <property type="match status" value="1"/>
</dbReference>
<dbReference type="Pfam" id="PF00441">
    <property type="entry name" value="Acyl-CoA_dh_1"/>
    <property type="match status" value="1"/>
</dbReference>
<feature type="domain" description="Acyl-CoA oxidase/dehydrogenase middle" evidence="16">
    <location>
        <begin position="149"/>
        <end position="243"/>
    </location>
</feature>
<protein>
    <recommendedName>
        <fullName evidence="12">Isobutyryl-CoA dehydrogenase, mitochondrial</fullName>
    </recommendedName>
    <alternativeName>
        <fullName evidence="13">Acyl-CoA dehydrogenase family member 8</fullName>
    </alternativeName>
</protein>